<proteinExistence type="predicted"/>
<organism evidence="1">
    <name type="scientific">Borrelia nietonii YOR</name>
    <dbReference type="NCBI Taxonomy" id="1293576"/>
    <lineage>
        <taxon>Bacteria</taxon>
        <taxon>Pseudomonadati</taxon>
        <taxon>Spirochaetota</taxon>
        <taxon>Spirochaetia</taxon>
        <taxon>Spirochaetales</taxon>
        <taxon>Borreliaceae</taxon>
        <taxon>Borrelia</taxon>
        <taxon>Borrelia nietonii</taxon>
    </lineage>
</organism>
<geneLocation type="plasmid" evidence="1">
    <name>unnamed</name>
</geneLocation>
<accession>W5SB05</accession>
<evidence type="ECO:0000313" key="1">
    <source>
        <dbReference type="EMBL" id="AHH04142.1"/>
    </source>
</evidence>
<protein>
    <submittedName>
        <fullName evidence="1">Uncharacterized protein</fullName>
    </submittedName>
</protein>
<dbReference type="HOGENOM" id="CLU_3325232_0_0_12"/>
<name>W5SB05_9SPIR</name>
<sequence length="38" mass="4563">MNDYCETKRGSLMNNILDRIYEDYKEIFLGNLEKKVCC</sequence>
<keyword evidence="1" id="KW-0614">Plasmid</keyword>
<gene>
    <name evidence="1" type="ORF">BHY_1191</name>
</gene>
<dbReference type="AlphaFoldDB" id="W5SB05"/>
<dbReference type="EMBL" id="CP004159">
    <property type="protein sequence ID" value="AHH04142.1"/>
    <property type="molecule type" value="Genomic_DNA"/>
</dbReference>
<reference evidence="1" key="1">
    <citation type="submission" date="2013-02" db="EMBL/GenBank/DDBJ databases">
        <title>Comparative genomics of Borrelia species.</title>
        <authorList>
            <person name="Schwan T.G."/>
            <person name="Raffel S.J."/>
            <person name="Porcella S.F."/>
        </authorList>
    </citation>
    <scope>NUCLEOTIDE SEQUENCE</scope>
    <source>
        <strain evidence="1">YOR</strain>
        <plasmid evidence="1">unnamed</plasmid>
    </source>
</reference>